<dbReference type="CDD" id="cd09007">
    <property type="entry name" value="NP-I_spr0068"/>
    <property type="match status" value="1"/>
</dbReference>
<dbReference type="KEGG" id="amur:ADH66_17335"/>
<organism evidence="3 5">
    <name type="scientific">Acutalibacter muris</name>
    <dbReference type="NCBI Taxonomy" id="1796620"/>
    <lineage>
        <taxon>Bacteria</taxon>
        <taxon>Bacillati</taxon>
        <taxon>Bacillota</taxon>
        <taxon>Clostridia</taxon>
        <taxon>Eubacteriales</taxon>
        <taxon>Acutalibacteraceae</taxon>
        <taxon>Acutalibacter</taxon>
    </lineage>
</organism>
<dbReference type="RefSeq" id="WP_066538241.1">
    <property type="nucleotide sequence ID" value="NZ_CAPVCI010000001.1"/>
</dbReference>
<evidence type="ECO:0000313" key="2">
    <source>
        <dbReference type="EMBL" id="ASB42265.1"/>
    </source>
</evidence>
<reference evidence="3 5" key="3">
    <citation type="submission" date="2020-11" db="EMBL/GenBank/DDBJ databases">
        <title>Closed and high quality bacterial genomes of the OMM12 community.</title>
        <authorList>
            <person name="Marbouty M."/>
            <person name="Lamy-Besnier Q."/>
            <person name="Debarbieux L."/>
            <person name="Koszul R."/>
        </authorList>
    </citation>
    <scope>NUCLEOTIDE SEQUENCE [LARGE SCALE GENOMIC DNA]</scope>
    <source>
        <strain evidence="3 5">KB18</strain>
    </source>
</reference>
<gene>
    <name evidence="2" type="ORF">ADH66_17335</name>
    <name evidence="3" type="ORF">I5Q82_07735</name>
</gene>
<evidence type="ECO:0000259" key="1">
    <source>
        <dbReference type="Pfam" id="PF01048"/>
    </source>
</evidence>
<dbReference type="EMBL" id="CP065321">
    <property type="protein sequence ID" value="QQR31545.1"/>
    <property type="molecule type" value="Genomic_DNA"/>
</dbReference>
<keyword evidence="4" id="KW-1185">Reference proteome</keyword>
<feature type="domain" description="Nucleoside phosphorylase" evidence="1">
    <location>
        <begin position="76"/>
        <end position="226"/>
    </location>
</feature>
<dbReference type="GO" id="GO:0003824">
    <property type="term" value="F:catalytic activity"/>
    <property type="evidence" value="ECO:0007669"/>
    <property type="project" value="InterPro"/>
</dbReference>
<evidence type="ECO:0000313" key="3">
    <source>
        <dbReference type="EMBL" id="QQR31545.1"/>
    </source>
</evidence>
<dbReference type="Proteomes" id="UP000596035">
    <property type="component" value="Chromosome"/>
</dbReference>
<dbReference type="Proteomes" id="UP000196710">
    <property type="component" value="Chromosome"/>
</dbReference>
<protein>
    <submittedName>
        <fullName evidence="3">Nucleoside phosphorylase</fullName>
    </submittedName>
</protein>
<name>A0A1Z2XUZ7_9FIRM</name>
<dbReference type="InterPro" id="IPR000845">
    <property type="entry name" value="Nucleoside_phosphorylase_d"/>
</dbReference>
<dbReference type="Pfam" id="PF01048">
    <property type="entry name" value="PNP_UDP_1"/>
    <property type="match status" value="1"/>
</dbReference>
<sequence>MQWFFDGDRTPPVFTARQHAESKHVTTSVSPLPRRGVAFCLGRGLPVLLERFETRLIMEELPGFIVHSPVYMIEGFDNVCFFDGGRGAPQAGCCVETVHALGVEELLVVGLCGAFGEDIEVCDVLLPGRLLIEEGTSHHYSAGQEYTVPESPWPGEQMADFLGGFAVKRRDTVTTDAPYRQTYYKEALWRQNGFYGVDMEASALVSVCNYFGMKSAVALMASDKHPLSPDSPPWTWGNVDFKARRDDFIEACVRLAVE</sequence>
<accession>A0A1Z2XUZ7</accession>
<dbReference type="SUPFAM" id="SSF53167">
    <property type="entry name" value="Purine and uridine phosphorylases"/>
    <property type="match status" value="1"/>
</dbReference>
<reference evidence="4" key="2">
    <citation type="submission" date="2017-05" db="EMBL/GenBank/DDBJ databases">
        <title>Improved OligoMM genomes.</title>
        <authorList>
            <person name="Garzetti D."/>
        </authorList>
    </citation>
    <scope>NUCLEOTIDE SEQUENCE [LARGE SCALE GENOMIC DNA]</scope>
    <source>
        <strain evidence="4">KB18</strain>
    </source>
</reference>
<dbReference type="InterPro" id="IPR035994">
    <property type="entry name" value="Nucleoside_phosphorylase_sf"/>
</dbReference>
<evidence type="ECO:0000313" key="4">
    <source>
        <dbReference type="Proteomes" id="UP000196710"/>
    </source>
</evidence>
<evidence type="ECO:0000313" key="5">
    <source>
        <dbReference type="Proteomes" id="UP000596035"/>
    </source>
</evidence>
<dbReference type="Gene3D" id="3.40.50.1580">
    <property type="entry name" value="Nucleoside phosphorylase domain"/>
    <property type="match status" value="1"/>
</dbReference>
<dbReference type="EMBL" id="CP021422">
    <property type="protein sequence ID" value="ASB42265.1"/>
    <property type="molecule type" value="Genomic_DNA"/>
</dbReference>
<dbReference type="GO" id="GO:0009116">
    <property type="term" value="P:nucleoside metabolic process"/>
    <property type="evidence" value="ECO:0007669"/>
    <property type="project" value="InterPro"/>
</dbReference>
<proteinExistence type="predicted"/>
<dbReference type="AlphaFoldDB" id="A0A1Z2XUZ7"/>
<reference evidence="2" key="1">
    <citation type="journal article" date="2017" name="Genome Announc.">
        <title>High-Quality Whole-Genome Sequences of the Oligo-Mouse-Microbiota Bacterial Community.</title>
        <authorList>
            <person name="Garzetti D."/>
            <person name="Brugiroux S."/>
            <person name="Bunk B."/>
            <person name="Pukall R."/>
            <person name="McCoy K.D."/>
            <person name="Macpherson A.J."/>
            <person name="Stecher B."/>
        </authorList>
    </citation>
    <scope>NUCLEOTIDE SEQUENCE</scope>
    <source>
        <strain evidence="2">KB18</strain>
    </source>
</reference>